<dbReference type="Proteomes" id="UP000386281">
    <property type="component" value="Unassembled WGS sequence"/>
</dbReference>
<dbReference type="PANTHER" id="PTHR19211:SF6">
    <property type="entry name" value="BLL7188 PROTEIN"/>
    <property type="match status" value="1"/>
</dbReference>
<feature type="domain" description="ABC transporter" evidence="4">
    <location>
        <begin position="5"/>
        <end position="245"/>
    </location>
</feature>
<dbReference type="InterPro" id="IPR027417">
    <property type="entry name" value="P-loop_NTPase"/>
</dbReference>
<dbReference type="PROSITE" id="PS50893">
    <property type="entry name" value="ABC_TRANSPORTER_2"/>
    <property type="match status" value="2"/>
</dbReference>
<dbReference type="InterPro" id="IPR003439">
    <property type="entry name" value="ABC_transporter-like_ATP-bd"/>
</dbReference>
<dbReference type="GO" id="GO:0016887">
    <property type="term" value="F:ATP hydrolysis activity"/>
    <property type="evidence" value="ECO:0007669"/>
    <property type="project" value="InterPro"/>
</dbReference>
<dbReference type="GO" id="GO:0005524">
    <property type="term" value="F:ATP binding"/>
    <property type="evidence" value="ECO:0007669"/>
    <property type="project" value="UniProtKB-KW"/>
</dbReference>
<dbReference type="InterPro" id="IPR050611">
    <property type="entry name" value="ABCF"/>
</dbReference>
<dbReference type="PANTHER" id="PTHR19211">
    <property type="entry name" value="ATP-BINDING TRANSPORT PROTEIN-RELATED"/>
    <property type="match status" value="1"/>
</dbReference>
<dbReference type="EMBL" id="CAACXN010000014">
    <property type="protein sequence ID" value="VEW12377.1"/>
    <property type="molecule type" value="Genomic_DNA"/>
</dbReference>
<organism evidence="5 6">
    <name type="scientific">Brevibacterium casei</name>
    <dbReference type="NCBI Taxonomy" id="33889"/>
    <lineage>
        <taxon>Bacteria</taxon>
        <taxon>Bacillati</taxon>
        <taxon>Actinomycetota</taxon>
        <taxon>Actinomycetes</taxon>
        <taxon>Micrococcales</taxon>
        <taxon>Brevibacteriaceae</taxon>
        <taxon>Brevibacterium</taxon>
    </lineage>
</organism>
<keyword evidence="2" id="KW-0547">Nucleotide-binding</keyword>
<evidence type="ECO:0000256" key="1">
    <source>
        <dbReference type="ARBA" id="ARBA00022737"/>
    </source>
</evidence>
<evidence type="ECO:0000256" key="2">
    <source>
        <dbReference type="ARBA" id="ARBA00022741"/>
    </source>
</evidence>
<dbReference type="RefSeq" id="WP_190246766.1">
    <property type="nucleotide sequence ID" value="NZ_CAACXN010000014.1"/>
</dbReference>
<dbReference type="SUPFAM" id="SSF52540">
    <property type="entry name" value="P-loop containing nucleoside triphosphate hydrolases"/>
    <property type="match status" value="2"/>
</dbReference>
<dbReference type="InterPro" id="IPR017871">
    <property type="entry name" value="ABC_transporter-like_CS"/>
</dbReference>
<evidence type="ECO:0000313" key="5">
    <source>
        <dbReference type="EMBL" id="VEW12377.1"/>
    </source>
</evidence>
<keyword evidence="1" id="KW-0677">Repeat</keyword>
<evidence type="ECO:0000256" key="3">
    <source>
        <dbReference type="ARBA" id="ARBA00022840"/>
    </source>
</evidence>
<dbReference type="Pfam" id="PF00005">
    <property type="entry name" value="ABC_tran"/>
    <property type="match status" value="2"/>
</dbReference>
<sequence length="559" mass="59687">MTAAISISGLGYRLGDDTEILDSLTATIPTGRVGLVGDNGIGKSTLARLLTGELTPTTGTVTGSAGAVHIDQLLPHTDVPVETVLGIGTVRSALHRTLAGHGEDEDFAVIGDDWDIEERALSALAEVGLRLESRDLDRRLRTFSGGEAMRIGLARAALAGSAWLILDEPSNNLDAAGRRLLGELLDRRSGPSLIISHDRDLLETMDAIVEMTDELRVYGGGYSAYEEMVAAEEEAKRSRLTDAKKTLTIEKRQRIELETTLARADRKAATDTANKRRPKIVMNGLSDFAQKSAAKRRGDKAADEARAEADVQRAKDALRRDPSITLHLPETEVHAGKRVLEIDRAGLERPWTIVGAERIRLTGPNGAGKSSLLAALRGGSASAQVVELFPGLSTAVHVPIAHLDQQYRLPEHASVMDAVRDPNPGLEKHRVHEVLAAMGLRAGRTEQLCGTLSGGERFRVALAAALLADPAPQLLLLDEPGNNLDVASQRALASALEGFGGAMLLVTHDVRLGGELGAVTEWDVRELREAPAEGDRSTTVSKGTDRAVSDLPAFGIMDG</sequence>
<feature type="domain" description="ABC transporter" evidence="4">
    <location>
        <begin position="326"/>
        <end position="552"/>
    </location>
</feature>
<dbReference type="PROSITE" id="PS00211">
    <property type="entry name" value="ABC_TRANSPORTER_1"/>
    <property type="match status" value="1"/>
</dbReference>
<name>A0A449D461_9MICO</name>
<keyword evidence="3 5" id="KW-0067">ATP-binding</keyword>
<protein>
    <submittedName>
        <fullName evidence="5">Uncharacterized ABC transporter ATP-binding protein YheS</fullName>
    </submittedName>
</protein>
<dbReference type="AlphaFoldDB" id="A0A449D461"/>
<proteinExistence type="predicted"/>
<dbReference type="InterPro" id="IPR003593">
    <property type="entry name" value="AAA+_ATPase"/>
</dbReference>
<reference evidence="5 6" key="1">
    <citation type="submission" date="2019-02" db="EMBL/GenBank/DDBJ databases">
        <authorList>
            <consortium name="Pathogen Informatics"/>
        </authorList>
    </citation>
    <scope>NUCLEOTIDE SEQUENCE [LARGE SCALE GENOMIC DNA]</scope>
    <source>
        <strain evidence="5 6">3012STDY7078520</strain>
    </source>
</reference>
<dbReference type="Gene3D" id="3.40.50.300">
    <property type="entry name" value="P-loop containing nucleotide triphosphate hydrolases"/>
    <property type="match status" value="2"/>
</dbReference>
<accession>A0A449D461</accession>
<gene>
    <name evidence="5" type="primary">yheS_2</name>
    <name evidence="5" type="ORF">NCTC12391_01472</name>
</gene>
<evidence type="ECO:0000313" key="6">
    <source>
        <dbReference type="Proteomes" id="UP000386281"/>
    </source>
</evidence>
<evidence type="ECO:0000259" key="4">
    <source>
        <dbReference type="PROSITE" id="PS50893"/>
    </source>
</evidence>
<dbReference type="SMART" id="SM00382">
    <property type="entry name" value="AAA"/>
    <property type="match status" value="2"/>
</dbReference>